<gene>
    <name evidence="1" type="ORF">THIOM_003580</name>
</gene>
<feature type="non-terminal residue" evidence="1">
    <location>
        <position position="67"/>
    </location>
</feature>
<proteinExistence type="predicted"/>
<keyword evidence="2" id="KW-1185">Reference proteome</keyword>
<comment type="caution">
    <text evidence="1">The sequence shown here is derived from an EMBL/GenBank/DDBJ whole genome shotgun (WGS) entry which is preliminary data.</text>
</comment>
<sequence>MGDNFGGTESSKARKIRFRKQIVLLVEGLGLDIRYGTDNKGHYTAIWLTISENGLFTPKGEKIDYLY</sequence>
<organism evidence="1 2">
    <name type="scientific">Candidatus Thiomargarita nelsonii</name>
    <dbReference type="NCBI Taxonomy" id="1003181"/>
    <lineage>
        <taxon>Bacteria</taxon>
        <taxon>Pseudomonadati</taxon>
        <taxon>Pseudomonadota</taxon>
        <taxon>Gammaproteobacteria</taxon>
        <taxon>Thiotrichales</taxon>
        <taxon>Thiotrichaceae</taxon>
        <taxon>Thiomargarita</taxon>
    </lineage>
</organism>
<name>A0A176RYC3_9GAMM</name>
<evidence type="ECO:0000313" key="2">
    <source>
        <dbReference type="Proteomes" id="UP000076962"/>
    </source>
</evidence>
<dbReference type="EMBL" id="LUTY01002174">
    <property type="protein sequence ID" value="OAD20697.1"/>
    <property type="molecule type" value="Genomic_DNA"/>
</dbReference>
<dbReference type="AlphaFoldDB" id="A0A176RYC3"/>
<dbReference type="Proteomes" id="UP000076962">
    <property type="component" value="Unassembled WGS sequence"/>
</dbReference>
<evidence type="ECO:0000313" key="1">
    <source>
        <dbReference type="EMBL" id="OAD20697.1"/>
    </source>
</evidence>
<accession>A0A176RYC3</accession>
<protein>
    <submittedName>
        <fullName evidence="1">Uncharacterized protein</fullName>
    </submittedName>
</protein>
<reference evidence="1 2" key="1">
    <citation type="submission" date="2016-05" db="EMBL/GenBank/DDBJ databases">
        <title>Single-cell genome of chain-forming Candidatus Thiomargarita nelsonii and comparison to other large sulfur-oxidizing bacteria.</title>
        <authorList>
            <person name="Winkel M."/>
            <person name="Salman V."/>
            <person name="Woyke T."/>
            <person name="Schulz-Vogt H."/>
            <person name="Richter M."/>
            <person name="Flood B."/>
            <person name="Bailey J."/>
            <person name="Amann R."/>
            <person name="Mussmann M."/>
        </authorList>
    </citation>
    <scope>NUCLEOTIDE SEQUENCE [LARGE SCALE GENOMIC DNA]</scope>
    <source>
        <strain evidence="1 2">THI036</strain>
    </source>
</reference>